<comment type="caution">
    <text evidence="2">The sequence shown here is derived from an EMBL/GenBank/DDBJ whole genome shotgun (WGS) entry which is preliminary data.</text>
</comment>
<gene>
    <name evidence="2" type="ORF">CKO42_02920</name>
</gene>
<sequence length="356" mass="40166">MRWLFHYRGRSTPSGGHKQIRLTVKCLRNLGVDAMLLPEGIVEDSHLYDVSVPFTPFDLSTAKEHVVSEDVVITGETKLLTFLSVTSTMHCRKAVFNKNGFYALSDWPGKTYAQLGFEFALSSSNYNLALTSEILGMPPERCFLVTDDINRRPFGLPGKSPFERVLAVSYMPRKLPRDAVRIRWAVNMLFPKLPFVPIHNCTEQEVAKTFTQYPIFLSTQDREGFGNPALEAMSCGTIVVGYPGTHPFTPPYANSNNGYWVRDRQWLHATMQLIKAIRDWKAGSHRMSKIYDAGIVTAENYDESRMTESLREVVKTVTACSYSLRNISSFPKLTSAEREFAQTSLDTAAAKLRKSP</sequence>
<organism evidence="2 3">
    <name type="scientific">Lamprobacter modestohalophilus</name>
    <dbReference type="NCBI Taxonomy" id="1064514"/>
    <lineage>
        <taxon>Bacteria</taxon>
        <taxon>Pseudomonadati</taxon>
        <taxon>Pseudomonadota</taxon>
        <taxon>Gammaproteobacteria</taxon>
        <taxon>Chromatiales</taxon>
        <taxon>Chromatiaceae</taxon>
        <taxon>Lamprobacter</taxon>
    </lineage>
</organism>
<protein>
    <recommendedName>
        <fullName evidence="1">Glycosyl transferase family 1 domain-containing protein</fullName>
    </recommendedName>
</protein>
<dbReference type="Pfam" id="PF00534">
    <property type="entry name" value="Glycos_transf_1"/>
    <property type="match status" value="1"/>
</dbReference>
<evidence type="ECO:0000313" key="3">
    <source>
        <dbReference type="Proteomes" id="UP001138768"/>
    </source>
</evidence>
<dbReference type="Proteomes" id="UP001138768">
    <property type="component" value="Unassembled WGS sequence"/>
</dbReference>
<accession>A0A9X0W5M0</accession>
<feature type="domain" description="Glycosyl transferase family 1" evidence="1">
    <location>
        <begin position="202"/>
        <end position="282"/>
    </location>
</feature>
<name>A0A9X0W5M0_9GAMM</name>
<proteinExistence type="predicted"/>
<evidence type="ECO:0000313" key="2">
    <source>
        <dbReference type="EMBL" id="MBK1617424.1"/>
    </source>
</evidence>
<dbReference type="EMBL" id="NRRY01000003">
    <property type="protein sequence ID" value="MBK1617424.1"/>
    <property type="molecule type" value="Genomic_DNA"/>
</dbReference>
<dbReference type="SUPFAM" id="SSF53756">
    <property type="entry name" value="UDP-Glycosyltransferase/glycogen phosphorylase"/>
    <property type="match status" value="1"/>
</dbReference>
<reference evidence="2 3" key="1">
    <citation type="journal article" date="2020" name="Microorganisms">
        <title>Osmotic Adaptation and Compatible Solute Biosynthesis of Phototrophic Bacteria as Revealed from Genome Analyses.</title>
        <authorList>
            <person name="Imhoff J.F."/>
            <person name="Rahn T."/>
            <person name="Kunzel S."/>
            <person name="Keller A."/>
            <person name="Neulinger S.C."/>
        </authorList>
    </citation>
    <scope>NUCLEOTIDE SEQUENCE [LARGE SCALE GENOMIC DNA]</scope>
    <source>
        <strain evidence="2 3">DSM 25653</strain>
    </source>
</reference>
<dbReference type="AlphaFoldDB" id="A0A9X0W5M0"/>
<keyword evidence="3" id="KW-1185">Reference proteome</keyword>
<dbReference type="InterPro" id="IPR001296">
    <property type="entry name" value="Glyco_trans_1"/>
</dbReference>
<dbReference type="GO" id="GO:0016757">
    <property type="term" value="F:glycosyltransferase activity"/>
    <property type="evidence" value="ECO:0007669"/>
    <property type="project" value="InterPro"/>
</dbReference>
<evidence type="ECO:0000259" key="1">
    <source>
        <dbReference type="Pfam" id="PF00534"/>
    </source>
</evidence>
<dbReference type="Gene3D" id="3.40.50.2000">
    <property type="entry name" value="Glycogen Phosphorylase B"/>
    <property type="match status" value="1"/>
</dbReference>